<evidence type="ECO:0000313" key="1">
    <source>
        <dbReference type="EMBL" id="KAI0044976.1"/>
    </source>
</evidence>
<accession>A0ACB8RMR2</accession>
<proteinExistence type="predicted"/>
<name>A0ACB8RMR2_9AGAM</name>
<evidence type="ECO:0000313" key="2">
    <source>
        <dbReference type="Proteomes" id="UP000814033"/>
    </source>
</evidence>
<keyword evidence="2" id="KW-1185">Reference proteome</keyword>
<organism evidence="1 2">
    <name type="scientific">Auriscalpium vulgare</name>
    <dbReference type="NCBI Taxonomy" id="40419"/>
    <lineage>
        <taxon>Eukaryota</taxon>
        <taxon>Fungi</taxon>
        <taxon>Dikarya</taxon>
        <taxon>Basidiomycota</taxon>
        <taxon>Agaricomycotina</taxon>
        <taxon>Agaricomycetes</taxon>
        <taxon>Russulales</taxon>
        <taxon>Auriscalpiaceae</taxon>
        <taxon>Auriscalpium</taxon>
    </lineage>
</organism>
<dbReference type="Proteomes" id="UP000814033">
    <property type="component" value="Unassembled WGS sequence"/>
</dbReference>
<gene>
    <name evidence="1" type="ORF">FA95DRAFT_182582</name>
</gene>
<protein>
    <submittedName>
        <fullName evidence="1">Uncharacterized protein</fullName>
    </submittedName>
</protein>
<comment type="caution">
    <text evidence="1">The sequence shown here is derived from an EMBL/GenBank/DDBJ whole genome shotgun (WGS) entry which is preliminary data.</text>
</comment>
<reference evidence="1" key="1">
    <citation type="submission" date="2021-02" db="EMBL/GenBank/DDBJ databases">
        <authorList>
            <consortium name="DOE Joint Genome Institute"/>
            <person name="Ahrendt S."/>
            <person name="Looney B.P."/>
            <person name="Miyauchi S."/>
            <person name="Morin E."/>
            <person name="Drula E."/>
            <person name="Courty P.E."/>
            <person name="Chicoki N."/>
            <person name="Fauchery L."/>
            <person name="Kohler A."/>
            <person name="Kuo A."/>
            <person name="Labutti K."/>
            <person name="Pangilinan J."/>
            <person name="Lipzen A."/>
            <person name="Riley R."/>
            <person name="Andreopoulos W."/>
            <person name="He G."/>
            <person name="Johnson J."/>
            <person name="Barry K.W."/>
            <person name="Grigoriev I.V."/>
            <person name="Nagy L."/>
            <person name="Hibbett D."/>
            <person name="Henrissat B."/>
            <person name="Matheny P.B."/>
            <person name="Labbe J."/>
            <person name="Martin F."/>
        </authorList>
    </citation>
    <scope>NUCLEOTIDE SEQUENCE</scope>
    <source>
        <strain evidence="1">FP105234-sp</strain>
    </source>
</reference>
<reference evidence="1" key="2">
    <citation type="journal article" date="2022" name="New Phytol.">
        <title>Evolutionary transition to the ectomycorrhizal habit in the genomes of a hyperdiverse lineage of mushroom-forming fungi.</title>
        <authorList>
            <person name="Looney B."/>
            <person name="Miyauchi S."/>
            <person name="Morin E."/>
            <person name="Drula E."/>
            <person name="Courty P.E."/>
            <person name="Kohler A."/>
            <person name="Kuo A."/>
            <person name="LaButti K."/>
            <person name="Pangilinan J."/>
            <person name="Lipzen A."/>
            <person name="Riley R."/>
            <person name="Andreopoulos W."/>
            <person name="He G."/>
            <person name="Johnson J."/>
            <person name="Nolan M."/>
            <person name="Tritt A."/>
            <person name="Barry K.W."/>
            <person name="Grigoriev I.V."/>
            <person name="Nagy L.G."/>
            <person name="Hibbett D."/>
            <person name="Henrissat B."/>
            <person name="Matheny P.B."/>
            <person name="Labbe J."/>
            <person name="Martin F.M."/>
        </authorList>
    </citation>
    <scope>NUCLEOTIDE SEQUENCE</scope>
    <source>
        <strain evidence="1">FP105234-sp</strain>
    </source>
</reference>
<sequence>MTSAKFTCPYGSLPSTDAPFPRLSALHDLSTTFSSNMKAASSQIDAKIACKMADTLDASKSAQVAVTGGLQQHPEQLRARAHAISQQADAIRGAASKIPKNHAAIKISLRRTSWKMYDEADELSRLADRMARFLARASSAMAKTHGAVEIADAKCRSRVRRFHEEICDSLARRDALEGDALSALLPHPSLASAPQTPRAARSPLFLPGSNSPKRSSLHTLQNQDPLPPLDVSDDSRCPSPTGSSALFADVTPPLSASVPHAHSRSAGPSTSNEVPGADTLHRSHHTKFSSNFPRETSPSRLQLRPEYWETMGAERGPGSVSAVAARQSPPKPTRREVARSRVRARNSGKSQPMRHFRSAKPVVLNALRSHLPQKRMPPSKSSPNQTRPKWRIVRSGQTQY</sequence>
<dbReference type="EMBL" id="MU275965">
    <property type="protein sequence ID" value="KAI0044976.1"/>
    <property type="molecule type" value="Genomic_DNA"/>
</dbReference>